<protein>
    <submittedName>
        <fullName evidence="1">Uncharacterized protein</fullName>
    </submittedName>
</protein>
<comment type="caution">
    <text evidence="1">The sequence shown here is derived from an EMBL/GenBank/DDBJ whole genome shotgun (WGS) entry which is preliminary data.</text>
</comment>
<sequence length="61" mass="7430">MGKSIRIFKSHEESERFMLEQSLNRTPEERILWLLNQIKIMNKFQPNKKEPRGFQLKKRNG</sequence>
<accession>A0A0L8AMU3</accession>
<proteinExistence type="predicted"/>
<reference evidence="2" key="1">
    <citation type="submission" date="2014-11" db="EMBL/GenBank/DDBJ databases">
        <title>Genome sequencing of Roseivirga sp. D-25.</title>
        <authorList>
            <person name="Selvaratnam C."/>
            <person name="Thevarajoo S."/>
            <person name="Goh K.M."/>
            <person name="Eee R."/>
            <person name="Chan K.-G."/>
            <person name="Chong C.S."/>
        </authorList>
    </citation>
    <scope>NUCLEOTIDE SEQUENCE [LARGE SCALE GENOMIC DNA]</scope>
    <source>
        <strain evidence="2">D-25</strain>
    </source>
</reference>
<dbReference type="EMBL" id="JSVA01000005">
    <property type="protein sequence ID" value="KOF03803.1"/>
    <property type="molecule type" value="Genomic_DNA"/>
</dbReference>
<keyword evidence="2" id="KW-1185">Reference proteome</keyword>
<dbReference type="AlphaFoldDB" id="A0A0L8AMU3"/>
<name>A0A0L8AMU3_9BACT</name>
<gene>
    <name evidence="1" type="ORF">OB69_04390</name>
</gene>
<dbReference type="Proteomes" id="UP000036908">
    <property type="component" value="Unassembled WGS sequence"/>
</dbReference>
<dbReference type="RefSeq" id="WP_053222484.1">
    <property type="nucleotide sequence ID" value="NZ_JSVA01000005.1"/>
</dbReference>
<dbReference type="OrthoDB" id="982467at2"/>
<dbReference type="PATRIC" id="fig|1566026.4.peg.2700"/>
<evidence type="ECO:0000313" key="2">
    <source>
        <dbReference type="Proteomes" id="UP000036908"/>
    </source>
</evidence>
<organism evidence="1 2">
    <name type="scientific">Roseivirga seohaensis subsp. aquiponti</name>
    <dbReference type="NCBI Taxonomy" id="1566026"/>
    <lineage>
        <taxon>Bacteria</taxon>
        <taxon>Pseudomonadati</taxon>
        <taxon>Bacteroidota</taxon>
        <taxon>Cytophagia</taxon>
        <taxon>Cytophagales</taxon>
        <taxon>Roseivirgaceae</taxon>
        <taxon>Roseivirga</taxon>
    </lineage>
</organism>
<evidence type="ECO:0000313" key="1">
    <source>
        <dbReference type="EMBL" id="KOF03803.1"/>
    </source>
</evidence>